<organism evidence="1">
    <name type="scientific">bioreactor metagenome</name>
    <dbReference type="NCBI Taxonomy" id="1076179"/>
    <lineage>
        <taxon>unclassified sequences</taxon>
        <taxon>metagenomes</taxon>
        <taxon>ecological metagenomes</taxon>
    </lineage>
</organism>
<gene>
    <name evidence="1" type="ORF">SDC9_68474</name>
</gene>
<protein>
    <submittedName>
        <fullName evidence="1">Uncharacterized protein</fullName>
    </submittedName>
</protein>
<sequence>MKTTVRKLDGLPIEEPILDDEGQRRQRELADLAVKEYEETGTLTGGRLNEKVVAYETDIADHLVDE</sequence>
<evidence type="ECO:0000313" key="1">
    <source>
        <dbReference type="EMBL" id="MPM22024.1"/>
    </source>
</evidence>
<dbReference type="EMBL" id="VSSQ01003718">
    <property type="protein sequence ID" value="MPM22024.1"/>
    <property type="molecule type" value="Genomic_DNA"/>
</dbReference>
<name>A0A644Y7D3_9ZZZZ</name>
<accession>A0A644Y7D3</accession>
<reference evidence="1" key="1">
    <citation type="submission" date="2019-08" db="EMBL/GenBank/DDBJ databases">
        <authorList>
            <person name="Kucharzyk K."/>
            <person name="Murdoch R.W."/>
            <person name="Higgins S."/>
            <person name="Loffler F."/>
        </authorList>
    </citation>
    <scope>NUCLEOTIDE SEQUENCE</scope>
</reference>
<proteinExistence type="predicted"/>
<dbReference type="AlphaFoldDB" id="A0A644Y7D3"/>
<comment type="caution">
    <text evidence="1">The sequence shown here is derived from an EMBL/GenBank/DDBJ whole genome shotgun (WGS) entry which is preliminary data.</text>
</comment>